<sequence>MTTTTKRAAARGKKASTPAVEIMDETLEEFAAQMDAHLGRTTGVAEAVKNWRKHTDEANALASRGPYRQAIHDKLDAYIAADSAAVEGQPLGHRRVGGGTRTVLRSAAVSKAHPELWAAARPVMRIMAVKHHLAVPPTLRVPRMRTAAEAWAALKLAQTRATKAKAAANEARELFLAAVDECADVWDGSARLTADGWTVGVTEQQRFSEAVCRQLAQQRGIDLSAVEEETHSDGRLVYALGDILAMDEDAGD</sequence>
<dbReference type="GeneID" id="60321420"/>
<proteinExistence type="predicted"/>
<dbReference type="KEGG" id="vg:60321420"/>
<dbReference type="EMBL" id="MN813693">
    <property type="protein sequence ID" value="QHB37801.1"/>
    <property type="molecule type" value="Genomic_DNA"/>
</dbReference>
<protein>
    <submittedName>
        <fullName evidence="1">Uncharacterized protein</fullName>
    </submittedName>
</protein>
<name>A0A6B9LDV4_9CAUD</name>
<accession>A0A6B9LDV4</accession>
<dbReference type="RefSeq" id="YP_009950010.1">
    <property type="nucleotide sequence ID" value="NC_051586.1"/>
</dbReference>
<dbReference type="Proteomes" id="UP000464404">
    <property type="component" value="Segment"/>
</dbReference>
<gene>
    <name evidence="1" type="primary">60</name>
    <name evidence="1" type="ORF">PBI_IMVUBU_60</name>
</gene>
<evidence type="ECO:0000313" key="1">
    <source>
        <dbReference type="EMBL" id="QHB37801.1"/>
    </source>
</evidence>
<reference evidence="1 2" key="1">
    <citation type="submission" date="2019-12" db="EMBL/GenBank/DDBJ databases">
        <authorList>
            <person name="Garlena R.A."/>
            <person name="Russell D.A."/>
            <person name="Pope W.H."/>
            <person name="Jacobs-Sera D."/>
            <person name="Hatfull G.F."/>
        </authorList>
    </citation>
    <scope>NUCLEOTIDE SEQUENCE [LARGE SCALE GENOMIC DNA]</scope>
</reference>
<evidence type="ECO:0000313" key="2">
    <source>
        <dbReference type="Proteomes" id="UP000464404"/>
    </source>
</evidence>
<keyword evidence="2" id="KW-1185">Reference proteome</keyword>
<organism evidence="1 2">
    <name type="scientific">Mycobacterium phage Imvubu</name>
    <dbReference type="NCBI Taxonomy" id="2686233"/>
    <lineage>
        <taxon>Viruses</taxon>
        <taxon>Duplodnaviria</taxon>
        <taxon>Heunggongvirae</taxon>
        <taxon>Uroviricota</taxon>
        <taxon>Caudoviricetes</taxon>
        <taxon>Bclasvirinae</taxon>
        <taxon>Imvubuvirus</taxon>
        <taxon>Imvubuvirus imvubu</taxon>
    </lineage>
</organism>